<protein>
    <submittedName>
        <fullName evidence="1">Uncharacterized protein</fullName>
    </submittedName>
</protein>
<reference evidence="1 2" key="1">
    <citation type="submission" date="2017-08" db="EMBL/GenBank/DDBJ databases">
        <title>Pusillimonas indicus sp. nov., a member of the family Alcaligenaceae isolated from surface seawater.</title>
        <authorList>
            <person name="Li J."/>
        </authorList>
    </citation>
    <scope>NUCLEOTIDE SEQUENCE [LARGE SCALE GENOMIC DNA]</scope>
    <source>
        <strain evidence="1 2">L52-1-41</strain>
    </source>
</reference>
<name>A0A3A1YWA5_9BURK</name>
<evidence type="ECO:0000313" key="1">
    <source>
        <dbReference type="EMBL" id="RIY41140.1"/>
    </source>
</evidence>
<dbReference type="RefSeq" id="WP_119516130.1">
    <property type="nucleotide sequence ID" value="NZ_NQYH01000005.1"/>
</dbReference>
<gene>
    <name evidence="1" type="ORF">CJP73_08320</name>
</gene>
<dbReference type="EMBL" id="NQYH01000005">
    <property type="protein sequence ID" value="RIY41140.1"/>
    <property type="molecule type" value="Genomic_DNA"/>
</dbReference>
<evidence type="ECO:0000313" key="2">
    <source>
        <dbReference type="Proteomes" id="UP000266206"/>
    </source>
</evidence>
<proteinExistence type="predicted"/>
<organism evidence="1 2">
    <name type="scientific">Neopusillimonas maritima</name>
    <dbReference type="NCBI Taxonomy" id="2026239"/>
    <lineage>
        <taxon>Bacteria</taxon>
        <taxon>Pseudomonadati</taxon>
        <taxon>Pseudomonadota</taxon>
        <taxon>Betaproteobacteria</taxon>
        <taxon>Burkholderiales</taxon>
        <taxon>Alcaligenaceae</taxon>
        <taxon>Neopusillimonas</taxon>
    </lineage>
</organism>
<comment type="caution">
    <text evidence="1">The sequence shown here is derived from an EMBL/GenBank/DDBJ whole genome shotgun (WGS) entry which is preliminary data.</text>
</comment>
<dbReference type="Proteomes" id="UP000266206">
    <property type="component" value="Unassembled WGS sequence"/>
</dbReference>
<dbReference type="AlphaFoldDB" id="A0A3A1YWA5"/>
<sequence length="73" mass="8005">MITNSNRATAGQLGVSNLSDIQLAERIKQIEEETSHLEDELAFTQNELNTLYAAQDARKTQSLATTKLAGGRQ</sequence>
<accession>A0A3A1YWA5</accession>